<protein>
    <submittedName>
        <fullName evidence="7">RieskeYhfWC</fullName>
    </submittedName>
</protein>
<dbReference type="InterPro" id="IPR011051">
    <property type="entry name" value="RmlC_Cupin_sf"/>
</dbReference>
<comment type="caution">
    <text evidence="7">The sequence shown here is derived from an EMBL/GenBank/DDBJ whole genome shotgun (WGS) entry which is preliminary data.</text>
</comment>
<dbReference type="SUPFAM" id="SSF50022">
    <property type="entry name" value="ISP domain"/>
    <property type="match status" value="1"/>
</dbReference>
<organism evidence="7 8">
    <name type="scientific">Aspergillus parasiticus (strain ATCC 56775 / NRRL 5862 / SRRC 143 / SU-1)</name>
    <dbReference type="NCBI Taxonomy" id="1403190"/>
    <lineage>
        <taxon>Eukaryota</taxon>
        <taxon>Fungi</taxon>
        <taxon>Dikarya</taxon>
        <taxon>Ascomycota</taxon>
        <taxon>Pezizomycotina</taxon>
        <taxon>Eurotiomycetes</taxon>
        <taxon>Eurotiomycetidae</taxon>
        <taxon>Eurotiales</taxon>
        <taxon>Aspergillaceae</taxon>
        <taxon>Aspergillus</taxon>
        <taxon>Aspergillus subgen. Circumdati</taxon>
    </lineage>
</organism>
<dbReference type="EMBL" id="JZEE01000384">
    <property type="protein sequence ID" value="KJK64822.1"/>
    <property type="molecule type" value="Genomic_DNA"/>
</dbReference>
<dbReference type="GO" id="GO:0051537">
    <property type="term" value="F:2 iron, 2 sulfur cluster binding"/>
    <property type="evidence" value="ECO:0007669"/>
    <property type="project" value="UniProtKB-KW"/>
</dbReference>
<dbReference type="Pfam" id="PF01266">
    <property type="entry name" value="DAO"/>
    <property type="match status" value="1"/>
</dbReference>
<dbReference type="Gene3D" id="3.30.9.10">
    <property type="entry name" value="D-Amino Acid Oxidase, subunit A, domain 2"/>
    <property type="match status" value="1"/>
</dbReference>
<dbReference type="Gene3D" id="3.50.50.60">
    <property type="entry name" value="FAD/NAD(P)-binding domain"/>
    <property type="match status" value="1"/>
</dbReference>
<evidence type="ECO:0000256" key="2">
    <source>
        <dbReference type="ARBA" id="ARBA00022723"/>
    </source>
</evidence>
<keyword evidence="1" id="KW-0001">2Fe-2S</keyword>
<sequence length="696" mass="77256">MAENTLPNPSRYITTNDDDGTSIFSKTITESLPVINNLSGALFRLGYTTNNPPVELTNNTDLHLYETSLQELPPLVPQGGGANVWYIDTPPESESPLHRTVSLDFVIQIAGEIELTLSSGETRIVKPGDLTIQRSTLHKWRNPTLKITLTTRPMATIARPEQWMNTSGETTPVWVHKMPFSKYPRFETLSHDIKTDVCVVGSGIAGISTAYELITRGKKVTMIEARNVLSGESGRTSGHLSNALDDGYSAIAKKHGNDGAKLAADSHTWAIDRAADIVKKLKLDCEFRYLPAIEISQYPRGDPKHDKEVGVMREEVDAASKAGVHASFREGLAIQGWDGEIDQRDGALFTGQGTFHPTKYMVGMLEWLRNHPNFQCFTHTRMASVEENDLVQVRTANGNTITAKDVVQATCVPIQKLSVIAEMEYMRTYCIAIRVPKNYIEDCLIYDQADAYKYIRFTDCDENDDYLVIGGCDHKVGQDQVEGRFQELETWVRERFTKAGSVDYKWSGQIFEPVDYMAFIGKNQGMNHTYIVTGDSGNGLTHGILAGKLIADEIEGVQNPWASLYNPKRLTSIAKSLGSMLQHDIQINTQYKRYLQTDIKDIEDLAVGSGGVLNKADLSAPMAVYKDEGGQTHRFSAVCPHMKAVLSWNAAEKSWDCPVHGSRFSCDGVCVEGPAKSNLTPLDDFSKTKQQEQEAL</sequence>
<dbReference type="InterPro" id="IPR047142">
    <property type="entry name" value="OryJ/VirC-like"/>
</dbReference>
<evidence type="ECO:0000259" key="6">
    <source>
        <dbReference type="PROSITE" id="PS51296"/>
    </source>
</evidence>
<dbReference type="GO" id="GO:0046872">
    <property type="term" value="F:metal ion binding"/>
    <property type="evidence" value="ECO:0007669"/>
    <property type="project" value="UniProtKB-KW"/>
</dbReference>
<dbReference type="FunFam" id="2.102.10.10:FF:000014">
    <property type="entry name" value="Oxidoreductase, FAD dependent"/>
    <property type="match status" value="1"/>
</dbReference>
<dbReference type="PANTHER" id="PTHR36156:SF3">
    <property type="entry name" value="CUPIN 2 CONSERVED BARREL DOMAIN-CONTAINING PROTEIN"/>
    <property type="match status" value="1"/>
</dbReference>
<dbReference type="Proteomes" id="UP000033540">
    <property type="component" value="Unassembled WGS sequence"/>
</dbReference>
<evidence type="ECO:0000313" key="8">
    <source>
        <dbReference type="Proteomes" id="UP000033540"/>
    </source>
</evidence>
<evidence type="ECO:0000256" key="3">
    <source>
        <dbReference type="ARBA" id="ARBA00023004"/>
    </source>
</evidence>
<dbReference type="STRING" id="1403190.A0A0F0IDG8"/>
<dbReference type="SUPFAM" id="SSF51182">
    <property type="entry name" value="RmlC-like cupins"/>
    <property type="match status" value="1"/>
</dbReference>
<evidence type="ECO:0000313" key="7">
    <source>
        <dbReference type="EMBL" id="KJK64822.1"/>
    </source>
</evidence>
<accession>A0A0F0IDG8</accession>
<dbReference type="AlphaFoldDB" id="A0A0F0IDG8"/>
<reference evidence="7 8" key="1">
    <citation type="submission" date="2015-02" db="EMBL/GenBank/DDBJ databases">
        <title>Draft genome sequence of Aspergillus parasiticus SU-1.</title>
        <authorList>
            <person name="Yu J."/>
            <person name="Fedorova N."/>
            <person name="Yin Y."/>
            <person name="Losada L."/>
            <person name="Zafar N."/>
            <person name="Taujale R."/>
            <person name="Ehrlich K.C."/>
            <person name="Bhatnagar D."/>
            <person name="Cleveland T.E."/>
            <person name="Bennett J.W."/>
            <person name="Nierman W.C."/>
        </authorList>
    </citation>
    <scope>NUCLEOTIDE SEQUENCE [LARGE SCALE GENOMIC DNA]</scope>
    <source>
        <strain evidence="8">ATCC 56775 / NRRL 5862 / SRRC 143 / SU-1</strain>
    </source>
</reference>
<proteinExistence type="predicted"/>
<dbReference type="Pfam" id="PF00355">
    <property type="entry name" value="Rieske"/>
    <property type="match status" value="1"/>
</dbReference>
<name>A0A0F0IDG8_ASPPU</name>
<keyword evidence="3" id="KW-0408">Iron</keyword>
<dbReference type="InterPro" id="IPR038010">
    <property type="entry name" value="YhfW_C"/>
</dbReference>
<dbReference type="Gene3D" id="2.102.10.10">
    <property type="entry name" value="Rieske [2Fe-2S] iron-sulphur domain"/>
    <property type="match status" value="1"/>
</dbReference>
<feature type="domain" description="Rieske" evidence="6">
    <location>
        <begin position="599"/>
        <end position="682"/>
    </location>
</feature>
<dbReference type="InterPro" id="IPR036922">
    <property type="entry name" value="Rieske_2Fe-2S_sf"/>
</dbReference>
<evidence type="ECO:0000256" key="4">
    <source>
        <dbReference type="ARBA" id="ARBA00023014"/>
    </source>
</evidence>
<dbReference type="InterPro" id="IPR014710">
    <property type="entry name" value="RmlC-like_jellyroll"/>
</dbReference>
<dbReference type="OrthoDB" id="429143at2759"/>
<dbReference type="PROSITE" id="PS51296">
    <property type="entry name" value="RIESKE"/>
    <property type="match status" value="1"/>
</dbReference>
<keyword evidence="2" id="KW-0479">Metal-binding</keyword>
<dbReference type="SUPFAM" id="SSF51905">
    <property type="entry name" value="FAD/NAD(P)-binding domain"/>
    <property type="match status" value="1"/>
</dbReference>
<dbReference type="InterPro" id="IPR006076">
    <property type="entry name" value="FAD-dep_OxRdtase"/>
</dbReference>
<keyword evidence="4" id="KW-0411">Iron-sulfur</keyword>
<feature type="compositionally biased region" description="Polar residues" evidence="5">
    <location>
        <begin position="1"/>
        <end position="15"/>
    </location>
</feature>
<evidence type="ECO:0000256" key="1">
    <source>
        <dbReference type="ARBA" id="ARBA00022714"/>
    </source>
</evidence>
<feature type="region of interest" description="Disordered" evidence="5">
    <location>
        <begin position="1"/>
        <end position="20"/>
    </location>
</feature>
<dbReference type="InterPro" id="IPR017941">
    <property type="entry name" value="Rieske_2Fe-2S"/>
</dbReference>
<dbReference type="CDD" id="cd03477">
    <property type="entry name" value="Rieske_YhfW_C"/>
    <property type="match status" value="1"/>
</dbReference>
<gene>
    <name evidence="7" type="ORF">P875_00010935</name>
</gene>
<dbReference type="Gene3D" id="2.60.120.10">
    <property type="entry name" value="Jelly Rolls"/>
    <property type="match status" value="1"/>
</dbReference>
<dbReference type="InterPro" id="IPR036188">
    <property type="entry name" value="FAD/NAD-bd_sf"/>
</dbReference>
<evidence type="ECO:0000256" key="5">
    <source>
        <dbReference type="SAM" id="MobiDB-lite"/>
    </source>
</evidence>
<dbReference type="PANTHER" id="PTHR36156">
    <property type="entry name" value="SLR2101 PROTEIN"/>
    <property type="match status" value="1"/>
</dbReference>
<dbReference type="CDD" id="cd02231">
    <property type="entry name" value="cupin_BLL6423-like"/>
    <property type="match status" value="1"/>
</dbReference>